<evidence type="ECO:0000313" key="2">
    <source>
        <dbReference type="EMBL" id="OAQ30697.1"/>
    </source>
</evidence>
<protein>
    <submittedName>
        <fullName evidence="2">Uncharacterized protein</fullName>
    </submittedName>
</protein>
<reference evidence="2 3" key="1">
    <citation type="submission" date="2016-05" db="EMBL/GenBank/DDBJ databases">
        <title>Genome sequencing reveals origins of a unique bacterial endosymbiosis in the earliest lineages of terrestrial Fungi.</title>
        <authorList>
            <consortium name="DOE Joint Genome Institute"/>
            <person name="Uehling J."/>
            <person name="Gryganskyi A."/>
            <person name="Hameed K."/>
            <person name="Tschaplinski T."/>
            <person name="Misztal P."/>
            <person name="Wu S."/>
            <person name="Desiro A."/>
            <person name="Vande Pol N."/>
            <person name="Du Z.-Y."/>
            <person name="Zienkiewicz A."/>
            <person name="Zienkiewicz K."/>
            <person name="Morin E."/>
            <person name="Tisserant E."/>
            <person name="Splivallo R."/>
            <person name="Hainaut M."/>
            <person name="Henrissat B."/>
            <person name="Ohm R."/>
            <person name="Kuo A."/>
            <person name="Yan J."/>
            <person name="Lipzen A."/>
            <person name="Nolan M."/>
            <person name="Labutti K."/>
            <person name="Barry K."/>
            <person name="Goldstein A."/>
            <person name="Labbe J."/>
            <person name="Schadt C."/>
            <person name="Tuskan G."/>
            <person name="Grigoriev I."/>
            <person name="Martin F."/>
            <person name="Vilgalys R."/>
            <person name="Bonito G."/>
        </authorList>
    </citation>
    <scope>NUCLEOTIDE SEQUENCE [LARGE SCALE GENOMIC DNA]</scope>
    <source>
        <strain evidence="2 3">AG-77</strain>
    </source>
</reference>
<feature type="region of interest" description="Disordered" evidence="1">
    <location>
        <begin position="70"/>
        <end position="101"/>
    </location>
</feature>
<sequence length="101" mass="11477">MRKKEIRKEEEGAGKIYKRERERERSYKNKAKSGQGKGKKKRKGKVELVVVNGRGVVCLFRSVGLSVGHLAGCSRDDRARPKSKDKQRNKECKKTDRCGDG</sequence>
<evidence type="ECO:0000256" key="1">
    <source>
        <dbReference type="SAM" id="MobiDB-lite"/>
    </source>
</evidence>
<dbReference type="Proteomes" id="UP000078512">
    <property type="component" value="Unassembled WGS sequence"/>
</dbReference>
<feature type="region of interest" description="Disordered" evidence="1">
    <location>
        <begin position="1"/>
        <end position="44"/>
    </location>
</feature>
<feature type="compositionally biased region" description="Basic and acidic residues" evidence="1">
    <location>
        <begin position="74"/>
        <end position="101"/>
    </location>
</feature>
<accession>A0A197JZC4</accession>
<proteinExistence type="predicted"/>
<keyword evidence="3" id="KW-1185">Reference proteome</keyword>
<organism evidence="2 3">
    <name type="scientific">Linnemannia elongata AG-77</name>
    <dbReference type="NCBI Taxonomy" id="1314771"/>
    <lineage>
        <taxon>Eukaryota</taxon>
        <taxon>Fungi</taxon>
        <taxon>Fungi incertae sedis</taxon>
        <taxon>Mucoromycota</taxon>
        <taxon>Mortierellomycotina</taxon>
        <taxon>Mortierellomycetes</taxon>
        <taxon>Mortierellales</taxon>
        <taxon>Mortierellaceae</taxon>
        <taxon>Linnemannia</taxon>
    </lineage>
</organism>
<feature type="compositionally biased region" description="Basic and acidic residues" evidence="1">
    <location>
        <begin position="1"/>
        <end position="27"/>
    </location>
</feature>
<evidence type="ECO:0000313" key="3">
    <source>
        <dbReference type="Proteomes" id="UP000078512"/>
    </source>
</evidence>
<gene>
    <name evidence="2" type="ORF">K457DRAFT_419566</name>
</gene>
<name>A0A197JZC4_9FUNG</name>
<dbReference type="AlphaFoldDB" id="A0A197JZC4"/>
<dbReference type="EMBL" id="KV442033">
    <property type="protein sequence ID" value="OAQ30697.1"/>
    <property type="molecule type" value="Genomic_DNA"/>
</dbReference>